<sequence length="191" mass="22208">NLYYCLKLHLPVKVFSCLHFCTCMTLHTDQQSAKRSSQETNLSLTVERANWHIQPKSFMIMKQTEVETDTVIGKPKQATPPPPPPPPPLPRFWARKTTADSVTNQEIARFWRQKRVEEEDHLLAAIKAAARIRARNLPEEDYKRFEESLNDEDNNPKEKITAPTNNSEGDEKNNEIRVGIKDWWTKSKYAY</sequence>
<dbReference type="EMBL" id="CM001879">
    <property type="protein sequence ID" value="EOX90749.1"/>
    <property type="molecule type" value="Genomic_DNA"/>
</dbReference>
<dbReference type="eggNOG" id="ENOG502SCIZ">
    <property type="taxonomic scope" value="Eukaryota"/>
</dbReference>
<protein>
    <submittedName>
        <fullName evidence="2">Translocon at inner membrane of chloroplasts 21, putative isoform 2</fullName>
    </submittedName>
</protein>
<evidence type="ECO:0000313" key="3">
    <source>
        <dbReference type="Proteomes" id="UP000026915"/>
    </source>
</evidence>
<evidence type="ECO:0000313" key="2">
    <source>
        <dbReference type="EMBL" id="EOX90749.1"/>
    </source>
</evidence>
<gene>
    <name evidence="2" type="ORF">TCM_000131</name>
</gene>
<name>A0A061DF53_THECC</name>
<accession>A0A061DF53</accession>
<dbReference type="Proteomes" id="UP000026915">
    <property type="component" value="Chromosome 1"/>
</dbReference>
<dbReference type="HOGENOM" id="CLU_1424951_0_0_1"/>
<keyword evidence="3" id="KW-1185">Reference proteome</keyword>
<organism evidence="2 3">
    <name type="scientific">Theobroma cacao</name>
    <name type="common">Cacao</name>
    <name type="synonym">Cocoa</name>
    <dbReference type="NCBI Taxonomy" id="3641"/>
    <lineage>
        <taxon>Eukaryota</taxon>
        <taxon>Viridiplantae</taxon>
        <taxon>Streptophyta</taxon>
        <taxon>Embryophyta</taxon>
        <taxon>Tracheophyta</taxon>
        <taxon>Spermatophyta</taxon>
        <taxon>Magnoliopsida</taxon>
        <taxon>eudicotyledons</taxon>
        <taxon>Gunneridae</taxon>
        <taxon>Pentapetalae</taxon>
        <taxon>rosids</taxon>
        <taxon>malvids</taxon>
        <taxon>Malvales</taxon>
        <taxon>Malvaceae</taxon>
        <taxon>Byttnerioideae</taxon>
        <taxon>Theobroma</taxon>
    </lineage>
</organism>
<reference evidence="2 3" key="1">
    <citation type="journal article" date="2013" name="Genome Biol.">
        <title>The genome sequence of the most widely cultivated cacao type and its use to identify candidate genes regulating pod color.</title>
        <authorList>
            <person name="Motamayor J.C."/>
            <person name="Mockaitis K."/>
            <person name="Schmutz J."/>
            <person name="Haiminen N."/>
            <person name="Iii D.L."/>
            <person name="Cornejo O."/>
            <person name="Findley S.D."/>
            <person name="Zheng P."/>
            <person name="Utro F."/>
            <person name="Royaert S."/>
            <person name="Saski C."/>
            <person name="Jenkins J."/>
            <person name="Podicheti R."/>
            <person name="Zhao M."/>
            <person name="Scheffler B.E."/>
            <person name="Stack J.C."/>
            <person name="Feltus F.A."/>
            <person name="Mustiga G.M."/>
            <person name="Amores F."/>
            <person name="Phillips W."/>
            <person name="Marelli J.P."/>
            <person name="May G.D."/>
            <person name="Shapiro H."/>
            <person name="Ma J."/>
            <person name="Bustamante C.D."/>
            <person name="Schnell R.J."/>
            <person name="Main D."/>
            <person name="Gilbert D."/>
            <person name="Parida L."/>
            <person name="Kuhn D.N."/>
        </authorList>
    </citation>
    <scope>NUCLEOTIDE SEQUENCE [LARGE SCALE GENOMIC DNA]</scope>
    <source>
        <strain evidence="3">cv. Matina 1-6</strain>
    </source>
</reference>
<proteinExistence type="predicted"/>
<dbReference type="AlphaFoldDB" id="A0A061DF53"/>
<feature type="region of interest" description="Disordered" evidence="1">
    <location>
        <begin position="146"/>
        <end position="175"/>
    </location>
</feature>
<feature type="non-terminal residue" evidence="2">
    <location>
        <position position="1"/>
    </location>
</feature>
<dbReference type="PANTHER" id="PTHR33872">
    <property type="entry name" value="DNA POLYMERASE EPSILON CATALYTIC SUBUNIT A"/>
    <property type="match status" value="1"/>
</dbReference>
<dbReference type="Gramene" id="EOX90749">
    <property type="protein sequence ID" value="EOX90749"/>
    <property type="gene ID" value="TCM_000131"/>
</dbReference>
<feature type="non-terminal residue" evidence="2">
    <location>
        <position position="191"/>
    </location>
</feature>
<dbReference type="PANTHER" id="PTHR33872:SF7">
    <property type="entry name" value="OSJNBA0084K11.10-LIKE PROTEIN"/>
    <property type="match status" value="1"/>
</dbReference>
<evidence type="ECO:0000256" key="1">
    <source>
        <dbReference type="SAM" id="MobiDB-lite"/>
    </source>
</evidence>